<keyword evidence="2" id="KW-1185">Reference proteome</keyword>
<dbReference type="Proteomes" id="UP001053296">
    <property type="component" value="Chromosome"/>
</dbReference>
<name>A0ABN6EV93_9BACT</name>
<reference evidence="1" key="1">
    <citation type="journal article" date="2022" name="Arch. Microbiol.">
        <title>Pseudodesulfovibrio sediminis sp. nov., a mesophilic and neutrophilic sulfate-reducing bacterium isolated from sediment of a brackish lake.</title>
        <authorList>
            <person name="Takahashi A."/>
            <person name="Kojima H."/>
            <person name="Watanabe M."/>
            <person name="Fukui M."/>
        </authorList>
    </citation>
    <scope>NUCLEOTIDE SEQUENCE</scope>
    <source>
        <strain evidence="1">SF6</strain>
    </source>
</reference>
<dbReference type="InterPro" id="IPR001343">
    <property type="entry name" value="Hemolysn_Ca-bd"/>
</dbReference>
<dbReference type="Gene3D" id="2.60.120.260">
    <property type="entry name" value="Galactose-binding domain-like"/>
    <property type="match status" value="1"/>
</dbReference>
<gene>
    <name evidence="1" type="ORF">PSDVSF_23920</name>
</gene>
<proteinExistence type="predicted"/>
<protein>
    <submittedName>
        <fullName evidence="1">Uncharacterized protein</fullName>
    </submittedName>
</protein>
<accession>A0ABN6EV93</accession>
<organism evidence="1 2">
    <name type="scientific">Pseudodesulfovibrio sediminis</name>
    <dbReference type="NCBI Taxonomy" id="2810563"/>
    <lineage>
        <taxon>Bacteria</taxon>
        <taxon>Pseudomonadati</taxon>
        <taxon>Thermodesulfobacteriota</taxon>
        <taxon>Desulfovibrionia</taxon>
        <taxon>Desulfovibrionales</taxon>
        <taxon>Desulfovibrionaceae</taxon>
    </lineage>
</organism>
<dbReference type="SUPFAM" id="SSF51120">
    <property type="entry name" value="beta-Roll"/>
    <property type="match status" value="1"/>
</dbReference>
<dbReference type="RefSeq" id="WP_229591138.1">
    <property type="nucleotide sequence ID" value="NZ_AP024485.1"/>
</dbReference>
<dbReference type="PRINTS" id="PR00313">
    <property type="entry name" value="CABNDNGRPT"/>
</dbReference>
<dbReference type="InterPro" id="IPR011049">
    <property type="entry name" value="Serralysin-like_metalloprot_C"/>
</dbReference>
<sequence length="574" mass="60272">MATSNSPTLNVTLPGAGQTQVYQMDAGHSVHFGFDISEAVFTGSGDDLVITVEGGGSVILQGYQTLAEQGALPVFELVTGETVAGDMYLFAFSEGNQTDAAELETAADGAAGGSGAGAYSDDAGTLGDSVDALGGQGDAFGGDGPTLPEFNPEALLIGDAIENIYPEEEAVQIVLNPSFESYGRTSGGWDYTNNVDHWENTGGRMEVWDGNRMQTDSFDGDRHMELDSETRSHDTLTQSIAVQSGETATISFAFAPRLHGRTVQPEENEFDITLGDERVAMLRWNPEAGMEEPLDGGESGYPENQEGHGMYELIVFDENGEPFVQQQFEHEPGEWTTLSFDTVATEDHAALSFVENIEHNTSHGAMLDNVTVMRNFHQVLQGDEGPDSLIGSEGDDAIFATTRDIIDGVEDGFGGGDHFIYGGGGDDAIYLGEGFAPVAGGAGNDFIVSGSGSHNIATGTGNDHLVLGEGNDRIFIDQSIMTDGVTVTVEDFTAGGSGGDVINIGIGASLTDVVQDGDDLLLTIGADNGSEVVIELLGVSQLDTSSFVIDGYTTTEVLSEAIQTLIDSGSNTPT</sequence>
<dbReference type="Pfam" id="PF00353">
    <property type="entry name" value="HemolysinCabind"/>
    <property type="match status" value="4"/>
</dbReference>
<evidence type="ECO:0000313" key="1">
    <source>
        <dbReference type="EMBL" id="BCS89150.1"/>
    </source>
</evidence>
<evidence type="ECO:0000313" key="2">
    <source>
        <dbReference type="Proteomes" id="UP001053296"/>
    </source>
</evidence>
<dbReference type="Gene3D" id="2.150.10.10">
    <property type="entry name" value="Serralysin-like metalloprotease, C-terminal"/>
    <property type="match status" value="1"/>
</dbReference>
<dbReference type="EMBL" id="AP024485">
    <property type="protein sequence ID" value="BCS89150.1"/>
    <property type="molecule type" value="Genomic_DNA"/>
</dbReference>